<dbReference type="PANTHER" id="PTHR12149:SF8">
    <property type="entry name" value="PROTEIN-RIBULOSAMINE 3-KINASE"/>
    <property type="match status" value="1"/>
</dbReference>
<dbReference type="Gene3D" id="3.30.200.20">
    <property type="entry name" value="Phosphorylase Kinase, domain 1"/>
    <property type="match status" value="1"/>
</dbReference>
<sequence>MDKHLKEHIAYLLCVNIDRIQSVSGGDISEAYLLETETERFFCKINHGKNGYELFKAEKLGLEAIAQSKTIGVPKILLCESLEKGGFLVMDYIEPKRPTETDFELLGHQLAALHHHTTQNEFGFSTDNFIGNLIQSNSNHMQWGEFYVQERLMPQLQLAKEMGKLNDGEIPTEDKLLQSCQNLFPNAKPSLLHGDLWSGNYLISQNGTPYLIDPAVYYGHHEVDLAMTRLFGGFGPSFYSAYQEHFRPVGHENERNDLYQLYYLLVHLNLFGSSYKASVTQILQRYFK</sequence>
<dbReference type="STRING" id="63186.ZOBELLIA_1687"/>
<dbReference type="Gene3D" id="3.90.1200.10">
    <property type="match status" value="1"/>
</dbReference>
<organism evidence="3 4">
    <name type="scientific">Zobellia galactanivorans (strain DSM 12802 / CCUG 47099 / CIP 106680 / NCIMB 13871 / Dsij)</name>
    <dbReference type="NCBI Taxonomy" id="63186"/>
    <lineage>
        <taxon>Bacteria</taxon>
        <taxon>Pseudomonadati</taxon>
        <taxon>Bacteroidota</taxon>
        <taxon>Flavobacteriia</taxon>
        <taxon>Flavobacteriales</taxon>
        <taxon>Flavobacteriaceae</taxon>
        <taxon>Zobellia</taxon>
    </lineage>
</organism>
<evidence type="ECO:0000256" key="2">
    <source>
        <dbReference type="PIRNR" id="PIRNR006221"/>
    </source>
</evidence>
<dbReference type="PIRSF" id="PIRSF006221">
    <property type="entry name" value="Ketosamine-3-kinase"/>
    <property type="match status" value="1"/>
</dbReference>
<dbReference type="EC" id="2.7.1.-" evidence="3"/>
<dbReference type="InterPro" id="IPR011009">
    <property type="entry name" value="Kinase-like_dom_sf"/>
</dbReference>
<dbReference type="OrthoDB" id="5291879at2"/>
<dbReference type="KEGG" id="zga:ZOBELLIA_1687"/>
<reference evidence="3 4" key="2">
    <citation type="journal article" date="2012" name="Environ. Microbiol.">
        <title>Characterization of the first alginolytic operons in a marine bacterium: from their emergence in marine Flavobacteriia to their independent transfers to marine Proteobacteria and human gut Bacteroides.</title>
        <authorList>
            <person name="Thomas F."/>
            <person name="Barbeyron T."/>
            <person name="Tonon T."/>
            <person name="Genicot S."/>
            <person name="Czjzek M."/>
            <person name="Michel G."/>
        </authorList>
    </citation>
    <scope>NUCLEOTIDE SEQUENCE [LARGE SCALE GENOMIC DNA]</scope>
    <source>
        <strain evidence="4">DSM 12802 / CCUG 47099 / CIP 106680 / NCIMB 13871 / Dsij</strain>
    </source>
</reference>
<reference evidence="4" key="1">
    <citation type="submission" date="2009-07" db="EMBL/GenBank/DDBJ databases">
        <title>Complete genome sequence of Zobellia galactanivorans Dsij.</title>
        <authorList>
            <consortium name="Genoscope - CEA"/>
        </authorList>
    </citation>
    <scope>NUCLEOTIDE SEQUENCE [LARGE SCALE GENOMIC DNA]</scope>
    <source>
        <strain evidence="4">DSM 12802 / CCUG 47099 / CIP 106680 / NCIMB 13871 / Dsij</strain>
    </source>
</reference>
<evidence type="ECO:0000313" key="4">
    <source>
        <dbReference type="Proteomes" id="UP000008898"/>
    </source>
</evidence>
<name>G0L4J2_ZOBGA</name>
<dbReference type="EMBL" id="FP476056">
    <property type="protein sequence ID" value="CAZ95741.1"/>
    <property type="molecule type" value="Genomic_DNA"/>
</dbReference>
<dbReference type="PANTHER" id="PTHR12149">
    <property type="entry name" value="FRUCTOSAMINE 3 KINASE-RELATED PROTEIN"/>
    <property type="match status" value="1"/>
</dbReference>
<evidence type="ECO:0000313" key="3">
    <source>
        <dbReference type="EMBL" id="CAZ95741.1"/>
    </source>
</evidence>
<dbReference type="GO" id="GO:0016301">
    <property type="term" value="F:kinase activity"/>
    <property type="evidence" value="ECO:0007669"/>
    <property type="project" value="UniProtKB-UniRule"/>
</dbReference>
<gene>
    <name evidence="3" type="ordered locus">zobellia_1687</name>
</gene>
<dbReference type="RefSeq" id="WP_013993049.1">
    <property type="nucleotide sequence ID" value="NC_015844.1"/>
</dbReference>
<dbReference type="InterPro" id="IPR016477">
    <property type="entry name" value="Fructo-/Ketosamine-3-kinase"/>
</dbReference>
<dbReference type="PATRIC" id="fig|63186.3.peg.1666"/>
<protein>
    <submittedName>
        <fullName evidence="3">Fructosamine kinase</fullName>
        <ecNumber evidence="3">2.7.1.-</ecNumber>
    </submittedName>
</protein>
<keyword evidence="2 3" id="KW-0808">Transferase</keyword>
<dbReference type="HOGENOM" id="CLU_036517_0_1_10"/>
<comment type="similarity">
    <text evidence="1 2">Belongs to the fructosamine kinase family.</text>
</comment>
<dbReference type="AlphaFoldDB" id="G0L4J2"/>
<dbReference type="SUPFAM" id="SSF56112">
    <property type="entry name" value="Protein kinase-like (PK-like)"/>
    <property type="match status" value="1"/>
</dbReference>
<proteinExistence type="inferred from homology"/>
<dbReference type="Proteomes" id="UP000008898">
    <property type="component" value="Chromosome"/>
</dbReference>
<dbReference type="Pfam" id="PF03881">
    <property type="entry name" value="Fructosamin_kin"/>
    <property type="match status" value="1"/>
</dbReference>
<accession>G0L4J2</accession>
<evidence type="ECO:0000256" key="1">
    <source>
        <dbReference type="ARBA" id="ARBA00009460"/>
    </source>
</evidence>
<keyword evidence="2 3" id="KW-0418">Kinase</keyword>
<keyword evidence="4" id="KW-1185">Reference proteome</keyword>